<sequence>MSGTHITDQQVRLFMNKRKHHTQEVAAAMAGMSVRTARRFEHGAHLPSQTPPRTWRTRPDPFADVWDSEVVPLLRHAPRLKAVTLLARLQEAHPDRFPDSMRRTLERRVNQWRAIEGPSKEIFFPQEHLPGAQGLSDFTDMRDLHVSVAGARFDHRLYHFVLAFSHWEYAGIVDGGESFEALSTGLQNALWQAGGCP</sequence>
<gene>
    <name evidence="1" type="ORF">DF017_37135</name>
</gene>
<reference evidence="1 2" key="1">
    <citation type="submission" date="2018-08" db="EMBL/GenBank/DDBJ databases">
        <title>Comparative analysis of Burkholderia isolates from Puerto Rico.</title>
        <authorList>
            <person name="Hall C."/>
            <person name="Sahl J."/>
            <person name="Wagner D."/>
        </authorList>
    </citation>
    <scope>NUCLEOTIDE SEQUENCE [LARGE SCALE GENOMIC DNA]</scope>
    <source>
        <strain evidence="1 2">Bp8966</strain>
    </source>
</reference>
<organism evidence="1 2">
    <name type="scientific">Burkholderia stagnalis</name>
    <dbReference type="NCBI Taxonomy" id="1503054"/>
    <lineage>
        <taxon>Bacteria</taxon>
        <taxon>Pseudomonadati</taxon>
        <taxon>Pseudomonadota</taxon>
        <taxon>Betaproteobacteria</taxon>
        <taxon>Burkholderiales</taxon>
        <taxon>Burkholderiaceae</taxon>
        <taxon>Burkholderia</taxon>
        <taxon>Burkholderia cepacia complex</taxon>
    </lineage>
</organism>
<dbReference type="EMBL" id="QTPM01000135">
    <property type="protein sequence ID" value="RQY77016.1"/>
    <property type="molecule type" value="Genomic_DNA"/>
</dbReference>
<name>A0ABX9YBG6_9BURK</name>
<dbReference type="Proteomes" id="UP000281098">
    <property type="component" value="Unassembled WGS sequence"/>
</dbReference>
<keyword evidence="2" id="KW-1185">Reference proteome</keyword>
<protein>
    <submittedName>
        <fullName evidence="1">IS21 family transposase</fullName>
    </submittedName>
</protein>
<evidence type="ECO:0000313" key="2">
    <source>
        <dbReference type="Proteomes" id="UP000281098"/>
    </source>
</evidence>
<proteinExistence type="predicted"/>
<accession>A0ABX9YBG6</accession>
<dbReference type="PANTHER" id="PTHR35004:SF7">
    <property type="entry name" value="INTEGRASE PROTEIN"/>
    <property type="match status" value="1"/>
</dbReference>
<dbReference type="PANTHER" id="PTHR35004">
    <property type="entry name" value="TRANSPOSASE RV3428C-RELATED"/>
    <property type="match status" value="1"/>
</dbReference>
<feature type="non-terminal residue" evidence="1">
    <location>
        <position position="197"/>
    </location>
</feature>
<evidence type="ECO:0000313" key="1">
    <source>
        <dbReference type="EMBL" id="RQY77016.1"/>
    </source>
</evidence>
<comment type="caution">
    <text evidence="1">The sequence shown here is derived from an EMBL/GenBank/DDBJ whole genome shotgun (WGS) entry which is preliminary data.</text>
</comment>